<organism evidence="3 4">
    <name type="scientific">Pochonia chlamydosporia 170</name>
    <dbReference type="NCBI Taxonomy" id="1380566"/>
    <lineage>
        <taxon>Eukaryota</taxon>
        <taxon>Fungi</taxon>
        <taxon>Dikarya</taxon>
        <taxon>Ascomycota</taxon>
        <taxon>Pezizomycotina</taxon>
        <taxon>Sordariomycetes</taxon>
        <taxon>Hypocreomycetidae</taxon>
        <taxon>Hypocreales</taxon>
        <taxon>Clavicipitaceae</taxon>
        <taxon>Pochonia</taxon>
    </lineage>
</organism>
<keyword evidence="2" id="KW-1133">Transmembrane helix</keyword>
<evidence type="ECO:0000313" key="4">
    <source>
        <dbReference type="Proteomes" id="UP000078397"/>
    </source>
</evidence>
<dbReference type="GO" id="GO:0043386">
    <property type="term" value="P:mycotoxin biosynthetic process"/>
    <property type="evidence" value="ECO:0007669"/>
    <property type="project" value="InterPro"/>
</dbReference>
<dbReference type="Proteomes" id="UP000078397">
    <property type="component" value="Unassembled WGS sequence"/>
</dbReference>
<comment type="similarity">
    <text evidence="1">Belongs to the ustYa family.</text>
</comment>
<keyword evidence="2" id="KW-0812">Transmembrane</keyword>
<dbReference type="PANTHER" id="PTHR33365:SF6">
    <property type="entry name" value="OXIDASE USTYA"/>
    <property type="match status" value="1"/>
</dbReference>
<dbReference type="RefSeq" id="XP_022284269.1">
    <property type="nucleotide sequence ID" value="XM_022428466.1"/>
</dbReference>
<dbReference type="PANTHER" id="PTHR33365">
    <property type="entry name" value="YALI0B05434P"/>
    <property type="match status" value="1"/>
</dbReference>
<dbReference type="InterPro" id="IPR021765">
    <property type="entry name" value="UstYa-like"/>
</dbReference>
<evidence type="ECO:0000256" key="2">
    <source>
        <dbReference type="SAM" id="Phobius"/>
    </source>
</evidence>
<dbReference type="STRING" id="1380566.A0A179FG90"/>
<dbReference type="AlphaFoldDB" id="A0A179FG90"/>
<evidence type="ECO:0008006" key="5">
    <source>
        <dbReference type="Google" id="ProtNLM"/>
    </source>
</evidence>
<name>A0A179FG90_METCM</name>
<evidence type="ECO:0000313" key="3">
    <source>
        <dbReference type="EMBL" id="OAQ64300.2"/>
    </source>
</evidence>
<reference evidence="3 4" key="1">
    <citation type="journal article" date="2016" name="PLoS Pathog.">
        <title>Biosynthesis of antibiotic leucinostatins in bio-control fungus Purpureocillium lilacinum and their inhibition on phytophthora revealed by genome mining.</title>
        <authorList>
            <person name="Wang G."/>
            <person name="Liu Z."/>
            <person name="Lin R."/>
            <person name="Li E."/>
            <person name="Mao Z."/>
            <person name="Ling J."/>
            <person name="Yang Y."/>
            <person name="Yin W.B."/>
            <person name="Xie B."/>
        </authorList>
    </citation>
    <scope>NUCLEOTIDE SEQUENCE [LARGE SCALE GENOMIC DNA]</scope>
    <source>
        <strain evidence="3">170</strain>
    </source>
</reference>
<dbReference type="KEGG" id="pchm:VFPPC_05587"/>
<keyword evidence="4" id="KW-1185">Reference proteome</keyword>
<sequence>MDDENFDACHEEQAEHLLPEAEKRRRTSKFSKSYWGLQIIFSFSLALFMLLIMNQIQQKSSSITNLDMKYETVRFGRKYDRWMGDPRPELEEAWDSVIEHVRDIPVSEATIKGFGIPVPIESMARFPTDQGGDVFGEVEFKHQLHCLRSLRESNFLYYTHYKDVEQRQMLNVEDVYVKQHIDHCINYLRQILICNADTGLVFTYWMDNHDEPKPDFNSLRVCRDFTQARDWVQENGKSLSV</sequence>
<protein>
    <recommendedName>
        <fullName evidence="5">Tat pathway signal sequence</fullName>
    </recommendedName>
</protein>
<gene>
    <name evidence="3" type="ORF">VFPPC_05587</name>
</gene>
<dbReference type="EMBL" id="LSBJ02000005">
    <property type="protein sequence ID" value="OAQ64300.2"/>
    <property type="molecule type" value="Genomic_DNA"/>
</dbReference>
<accession>A0A179FG90</accession>
<evidence type="ECO:0000256" key="1">
    <source>
        <dbReference type="ARBA" id="ARBA00035112"/>
    </source>
</evidence>
<dbReference type="GeneID" id="28848750"/>
<keyword evidence="2" id="KW-0472">Membrane</keyword>
<comment type="caution">
    <text evidence="3">The sequence shown here is derived from an EMBL/GenBank/DDBJ whole genome shotgun (WGS) entry which is preliminary data.</text>
</comment>
<dbReference type="OrthoDB" id="3687641at2759"/>
<proteinExistence type="inferred from homology"/>
<feature type="transmembrane region" description="Helical" evidence="2">
    <location>
        <begin position="33"/>
        <end position="53"/>
    </location>
</feature>
<dbReference type="Pfam" id="PF11807">
    <property type="entry name" value="UstYa"/>
    <property type="match status" value="1"/>
</dbReference>